<protein>
    <submittedName>
        <fullName evidence="1">Uncharacterized protein</fullName>
    </submittedName>
</protein>
<dbReference type="Proteomes" id="UP001162060">
    <property type="component" value="Unassembled WGS sequence"/>
</dbReference>
<organism evidence="1 2">
    <name type="scientific">Peronospora matthiolae</name>
    <dbReference type="NCBI Taxonomy" id="2874970"/>
    <lineage>
        <taxon>Eukaryota</taxon>
        <taxon>Sar</taxon>
        <taxon>Stramenopiles</taxon>
        <taxon>Oomycota</taxon>
        <taxon>Peronosporomycetes</taxon>
        <taxon>Peronosporales</taxon>
        <taxon>Peronosporaceae</taxon>
        <taxon>Peronospora</taxon>
    </lineage>
</organism>
<reference evidence="1" key="1">
    <citation type="submission" date="2024-01" db="EMBL/GenBank/DDBJ databases">
        <authorList>
            <person name="Webb A."/>
        </authorList>
    </citation>
    <scope>NUCLEOTIDE SEQUENCE</scope>
    <source>
        <strain evidence="1">Pm1</strain>
    </source>
</reference>
<name>A0AAV1TAM4_9STRA</name>
<sequence>MVDHDINTVASSVYDPLPATPSARDNKRVAPNFSVKQRSATHPTQAHHLQAVQGVKEEVPSPLAQLVVDEPASGVLHNTLDEDQAQYLQLVDDRRRQAQCVATAYAHSSYRFTQPSLYERICQTSGQSLATWVTGHKANTTTELAESEALRETYWRVERMTVLDNLDRMNQQALGASVSAMRTVPVSHIAW</sequence>
<comment type="caution">
    <text evidence="1">The sequence shown here is derived from an EMBL/GenBank/DDBJ whole genome shotgun (WGS) entry which is preliminary data.</text>
</comment>
<proteinExistence type="predicted"/>
<evidence type="ECO:0000313" key="2">
    <source>
        <dbReference type="Proteomes" id="UP001162060"/>
    </source>
</evidence>
<evidence type="ECO:0000313" key="1">
    <source>
        <dbReference type="EMBL" id="CAK7906667.1"/>
    </source>
</evidence>
<dbReference type="AlphaFoldDB" id="A0AAV1TAM4"/>
<accession>A0AAV1TAM4</accession>
<dbReference type="EMBL" id="CAKLBY020000031">
    <property type="protein sequence ID" value="CAK7906667.1"/>
    <property type="molecule type" value="Genomic_DNA"/>
</dbReference>
<gene>
    <name evidence="1" type="ORF">PM001_LOCUS3378</name>
</gene>